<dbReference type="EMBL" id="QZCW01000002">
    <property type="protein sequence ID" value="MCW5321846.1"/>
    <property type="molecule type" value="Genomic_DNA"/>
</dbReference>
<dbReference type="PROSITE" id="PS51257">
    <property type="entry name" value="PROKAR_LIPOPROTEIN"/>
    <property type="match status" value="1"/>
</dbReference>
<sequence>MKARRALLSVLLAFILSGCGPAGQEELHQWMADQRANAKPGVKPLEEPKKFVPESYTQGDATEPFNALRLTQILQRDSVQTASNSALVAPEMARRKEPLEAFALESIAMVGSLNKEDTPTALLRIDNLIYQVKIGNYLGKNYGKIVKITESSIQLREIVQDTTGDWVERSASLDLQEGKK</sequence>
<dbReference type="Gene3D" id="2.30.30.830">
    <property type="match status" value="1"/>
</dbReference>
<organism evidence="2 3">
    <name type="scientific">Verminephrobacter aporrectodeae subsp. tuberculatae</name>
    <dbReference type="NCBI Taxonomy" id="1110392"/>
    <lineage>
        <taxon>Bacteria</taxon>
        <taxon>Pseudomonadati</taxon>
        <taxon>Pseudomonadota</taxon>
        <taxon>Betaproteobacteria</taxon>
        <taxon>Burkholderiales</taxon>
        <taxon>Comamonadaceae</taxon>
        <taxon>Verminephrobacter</taxon>
    </lineage>
</organism>
<dbReference type="GeneID" id="77320090"/>
<dbReference type="RefSeq" id="WP_265282340.1">
    <property type="nucleotide sequence ID" value="NZ_QZCW01000002.1"/>
</dbReference>
<gene>
    <name evidence="2" type="ORF">D5039_11965</name>
</gene>
<name>A0ABT3KU37_9BURK</name>
<feature type="signal peptide" evidence="1">
    <location>
        <begin position="1"/>
        <end position="22"/>
    </location>
</feature>
<protein>
    <submittedName>
        <fullName evidence="2">Pilus assembly protein PilP</fullName>
    </submittedName>
</protein>
<dbReference type="PIRSF" id="PIRSF016481">
    <property type="entry name" value="Pilus_assembly_PilP"/>
    <property type="match status" value="1"/>
</dbReference>
<keyword evidence="3" id="KW-1185">Reference proteome</keyword>
<dbReference type="Proteomes" id="UP001208935">
    <property type="component" value="Unassembled WGS sequence"/>
</dbReference>
<accession>A0ABT3KU37</accession>
<dbReference type="InterPro" id="IPR007446">
    <property type="entry name" value="PilP"/>
</dbReference>
<evidence type="ECO:0000313" key="3">
    <source>
        <dbReference type="Proteomes" id="UP001208935"/>
    </source>
</evidence>
<proteinExistence type="predicted"/>
<evidence type="ECO:0000256" key="1">
    <source>
        <dbReference type="SAM" id="SignalP"/>
    </source>
</evidence>
<reference evidence="3" key="1">
    <citation type="submission" date="2023-07" db="EMBL/GenBank/DDBJ databases">
        <title>Verminephrobacter genomes.</title>
        <authorList>
            <person name="Lund M.B."/>
        </authorList>
    </citation>
    <scope>NUCLEOTIDE SEQUENCE [LARGE SCALE GENOMIC DNA]</scope>
    <source>
        <strain evidence="3">AtM5-05</strain>
    </source>
</reference>
<dbReference type="Pfam" id="PF04351">
    <property type="entry name" value="PilP"/>
    <property type="match status" value="1"/>
</dbReference>
<evidence type="ECO:0000313" key="2">
    <source>
        <dbReference type="EMBL" id="MCW5321846.1"/>
    </source>
</evidence>
<comment type="caution">
    <text evidence="2">The sequence shown here is derived from an EMBL/GenBank/DDBJ whole genome shotgun (WGS) entry which is preliminary data.</text>
</comment>
<keyword evidence="1" id="KW-0732">Signal</keyword>
<feature type="chain" id="PRO_5046901167" evidence="1">
    <location>
        <begin position="23"/>
        <end position="180"/>
    </location>
</feature>